<keyword evidence="4" id="KW-1185">Reference proteome</keyword>
<gene>
    <name evidence="3" type="ORF">KAR29_04585</name>
</gene>
<dbReference type="Pfam" id="PF00403">
    <property type="entry name" value="HMA"/>
    <property type="match status" value="1"/>
</dbReference>
<feature type="domain" description="HMA" evidence="2">
    <location>
        <begin position="2"/>
        <end position="63"/>
    </location>
</feature>
<dbReference type="GO" id="GO:0046872">
    <property type="term" value="F:metal ion binding"/>
    <property type="evidence" value="ECO:0007669"/>
    <property type="project" value="UniProtKB-KW"/>
</dbReference>
<dbReference type="PROSITE" id="PS01047">
    <property type="entry name" value="HMA_1"/>
    <property type="match status" value="1"/>
</dbReference>
<evidence type="ECO:0000313" key="4">
    <source>
        <dbReference type="Proteomes" id="UP000671879"/>
    </source>
</evidence>
<dbReference type="Gene3D" id="3.30.70.100">
    <property type="match status" value="1"/>
</dbReference>
<dbReference type="PROSITE" id="PS50846">
    <property type="entry name" value="HMA_2"/>
    <property type="match status" value="1"/>
</dbReference>
<evidence type="ECO:0000259" key="2">
    <source>
        <dbReference type="PROSITE" id="PS50846"/>
    </source>
</evidence>
<evidence type="ECO:0000256" key="1">
    <source>
        <dbReference type="ARBA" id="ARBA00022723"/>
    </source>
</evidence>
<proteinExistence type="predicted"/>
<accession>A0A9Q7A9Y4</accession>
<dbReference type="KEGG" id="aram:KAR29_04585"/>
<dbReference type="Proteomes" id="UP000671879">
    <property type="component" value="Chromosome"/>
</dbReference>
<organism evidence="3 4">
    <name type="scientific">Aminithiophilus ramosus</name>
    <dbReference type="NCBI Taxonomy" id="3029084"/>
    <lineage>
        <taxon>Bacteria</taxon>
        <taxon>Thermotogati</taxon>
        <taxon>Synergistota</taxon>
        <taxon>Synergistia</taxon>
        <taxon>Synergistales</taxon>
        <taxon>Aminithiophilaceae</taxon>
        <taxon>Aminithiophilus</taxon>
    </lineage>
</organism>
<dbReference type="RefSeq" id="WP_274374457.1">
    <property type="nucleotide sequence ID" value="NZ_CP072943.1"/>
</dbReference>
<dbReference type="InterPro" id="IPR036163">
    <property type="entry name" value="HMA_dom_sf"/>
</dbReference>
<dbReference type="EMBL" id="CP072943">
    <property type="protein sequence ID" value="QTX33180.1"/>
    <property type="molecule type" value="Genomic_DNA"/>
</dbReference>
<sequence>MSRYVLSVPDMACHHCVARITKTLEKEGLPTFKVLLDDKTVDVETEALDALLGALDDAGYPASVKEGPI</sequence>
<protein>
    <submittedName>
        <fullName evidence="3">Heavy-metal-associated domain-containing protein</fullName>
    </submittedName>
</protein>
<dbReference type="CDD" id="cd00371">
    <property type="entry name" value="HMA"/>
    <property type="match status" value="1"/>
</dbReference>
<reference evidence="4" key="1">
    <citation type="submission" date="2021-04" db="EMBL/GenBank/DDBJ databases">
        <title>A novel Synergistetes isolate from a pyrite-forming mixed culture.</title>
        <authorList>
            <person name="Bunk B."/>
            <person name="Sproer C."/>
            <person name="Spring S."/>
            <person name="Pester M."/>
        </authorList>
    </citation>
    <scope>NUCLEOTIDE SEQUENCE [LARGE SCALE GENOMIC DNA]</scope>
    <source>
        <strain evidence="4">J.5.4.2-T.3.5.2</strain>
    </source>
</reference>
<name>A0A9Q7A9Y4_9BACT</name>
<dbReference type="AlphaFoldDB" id="A0A9Q7A9Y4"/>
<dbReference type="InterPro" id="IPR017969">
    <property type="entry name" value="Heavy-metal-associated_CS"/>
</dbReference>
<dbReference type="InterPro" id="IPR006121">
    <property type="entry name" value="HMA_dom"/>
</dbReference>
<keyword evidence="1" id="KW-0479">Metal-binding</keyword>
<dbReference type="SUPFAM" id="SSF55008">
    <property type="entry name" value="HMA, heavy metal-associated domain"/>
    <property type="match status" value="1"/>
</dbReference>
<evidence type="ECO:0000313" key="3">
    <source>
        <dbReference type="EMBL" id="QTX33180.1"/>
    </source>
</evidence>